<dbReference type="Proteomes" id="UP000183954">
    <property type="component" value="Unassembled WGS sequence"/>
</dbReference>
<evidence type="ECO:0000259" key="15">
    <source>
        <dbReference type="PROSITE" id="PS50109"/>
    </source>
</evidence>
<evidence type="ECO:0000256" key="12">
    <source>
        <dbReference type="ARBA" id="ARBA00023012"/>
    </source>
</evidence>
<organism evidence="16 17">
    <name type="scientific">Desulfosporosinus lacus DSM 15449</name>
    <dbReference type="NCBI Taxonomy" id="1121420"/>
    <lineage>
        <taxon>Bacteria</taxon>
        <taxon>Bacillati</taxon>
        <taxon>Bacillota</taxon>
        <taxon>Clostridia</taxon>
        <taxon>Eubacteriales</taxon>
        <taxon>Desulfitobacteriaceae</taxon>
        <taxon>Desulfosporosinus</taxon>
    </lineage>
</organism>
<dbReference type="PANTHER" id="PTHR43547:SF10">
    <property type="entry name" value="SENSOR HISTIDINE KINASE DCUS"/>
    <property type="match status" value="1"/>
</dbReference>
<dbReference type="EC" id="2.7.13.3" evidence="3"/>
<dbReference type="Pfam" id="PF13188">
    <property type="entry name" value="PAS_8"/>
    <property type="match status" value="1"/>
</dbReference>
<dbReference type="SUPFAM" id="SSF55890">
    <property type="entry name" value="Sporulation response regulatory protein Spo0B"/>
    <property type="match status" value="1"/>
</dbReference>
<dbReference type="Gene3D" id="1.10.287.130">
    <property type="match status" value="1"/>
</dbReference>
<evidence type="ECO:0000313" key="17">
    <source>
        <dbReference type="Proteomes" id="UP000183954"/>
    </source>
</evidence>
<keyword evidence="8" id="KW-0547">Nucleotide-binding</keyword>
<dbReference type="InterPro" id="IPR004358">
    <property type="entry name" value="Sig_transdc_His_kin-like_C"/>
</dbReference>
<dbReference type="GO" id="GO:0000155">
    <property type="term" value="F:phosphorelay sensor kinase activity"/>
    <property type="evidence" value="ECO:0007669"/>
    <property type="project" value="InterPro"/>
</dbReference>
<accession>A0A1M6AFX5</accession>
<dbReference type="PANTHER" id="PTHR43547">
    <property type="entry name" value="TWO-COMPONENT HISTIDINE KINASE"/>
    <property type="match status" value="1"/>
</dbReference>
<dbReference type="Pfam" id="PF14689">
    <property type="entry name" value="SPOB_a"/>
    <property type="match status" value="1"/>
</dbReference>
<dbReference type="SUPFAM" id="SSF55785">
    <property type="entry name" value="PYP-like sensor domain (PAS domain)"/>
    <property type="match status" value="1"/>
</dbReference>
<sequence length="530" mass="58877">MKVPHLKLGTKIAILSFILVLLSVVLAGVVIVNRISSKMEQEIGHRAMAISRTVAQLQEVQENLNKQEGSKWIQPLAERIRIATGVEYIVIFNMERMRYSHPYLDRIGTVFNDGDEGPSLERKEYLSQAVGVMGPSIRAFVPVLTDEGTRQVGVVAVGILVPTIRDIVGTLRIQLYSSLLVGLALGIIGSFYLARNIKKNMFSLEPNEIARILEERVAIFQAMDEGVVALDIENRITVINDKAYRIAGINRKVLGVRLDDLEVLCVLADLLEANGSSETTELLLNQTWVLINFLKVKVNDQIVGHVITIKDKTEVRKMAEELTGVKTFIEALRVQNHESLNKLHTISGLIQLNKAQEAMDYVYKVTEEQQEVTRFLSHKVKHPSVAGLLLGKYNRGKELKVDVFFEQDSCLGELPETLDANSLTIILGNLLENAMEAVVGKALCEVHCRIKQEETELILSIEDTGGGITPENQAKIFQWGFSTKGTGNRGIGLPLVKQTIERLGGTLDLESGSWGTRFGVKIPLNYSPKF</sequence>
<evidence type="ECO:0000256" key="9">
    <source>
        <dbReference type="ARBA" id="ARBA00022777"/>
    </source>
</evidence>
<evidence type="ECO:0000256" key="4">
    <source>
        <dbReference type="ARBA" id="ARBA00022475"/>
    </source>
</evidence>
<dbReference type="InterPro" id="IPR033463">
    <property type="entry name" value="sCache_3"/>
</dbReference>
<dbReference type="Gene3D" id="3.30.450.20">
    <property type="entry name" value="PAS domain"/>
    <property type="match status" value="2"/>
</dbReference>
<dbReference type="GO" id="GO:0005886">
    <property type="term" value="C:plasma membrane"/>
    <property type="evidence" value="ECO:0007669"/>
    <property type="project" value="UniProtKB-SubCell"/>
</dbReference>
<dbReference type="OrthoDB" id="9792686at2"/>
<dbReference type="RefSeq" id="WP_073031487.1">
    <property type="nucleotide sequence ID" value="NZ_FQXJ01000017.1"/>
</dbReference>
<evidence type="ECO:0000256" key="5">
    <source>
        <dbReference type="ARBA" id="ARBA00022553"/>
    </source>
</evidence>
<dbReference type="EMBL" id="FQXJ01000017">
    <property type="protein sequence ID" value="SHI35410.1"/>
    <property type="molecule type" value="Genomic_DNA"/>
</dbReference>
<evidence type="ECO:0000256" key="14">
    <source>
        <dbReference type="SAM" id="Phobius"/>
    </source>
</evidence>
<dbReference type="Gene3D" id="3.30.565.10">
    <property type="entry name" value="Histidine kinase-like ATPase, C-terminal domain"/>
    <property type="match status" value="1"/>
</dbReference>
<dbReference type="Pfam" id="PF02518">
    <property type="entry name" value="HATPase_c"/>
    <property type="match status" value="1"/>
</dbReference>
<gene>
    <name evidence="16" type="ORF">SAMN02746098_03940</name>
</gene>
<name>A0A1M6AFX5_9FIRM</name>
<proteinExistence type="predicted"/>
<dbReference type="PRINTS" id="PR00344">
    <property type="entry name" value="BCTRLSENSOR"/>
</dbReference>
<dbReference type="SMART" id="SM00387">
    <property type="entry name" value="HATPase_c"/>
    <property type="match status" value="1"/>
</dbReference>
<comment type="catalytic activity">
    <reaction evidence="1">
        <text>ATP + protein L-histidine = ADP + protein N-phospho-L-histidine.</text>
        <dbReference type="EC" id="2.7.13.3"/>
    </reaction>
</comment>
<evidence type="ECO:0000256" key="11">
    <source>
        <dbReference type="ARBA" id="ARBA00022989"/>
    </source>
</evidence>
<evidence type="ECO:0000256" key="1">
    <source>
        <dbReference type="ARBA" id="ARBA00000085"/>
    </source>
</evidence>
<keyword evidence="7 14" id="KW-0812">Transmembrane</keyword>
<keyword evidence="17" id="KW-1185">Reference proteome</keyword>
<dbReference type="InterPro" id="IPR000014">
    <property type="entry name" value="PAS"/>
</dbReference>
<keyword evidence="13 14" id="KW-0472">Membrane</keyword>
<dbReference type="InterPro" id="IPR036890">
    <property type="entry name" value="HATPase_C_sf"/>
</dbReference>
<evidence type="ECO:0000256" key="6">
    <source>
        <dbReference type="ARBA" id="ARBA00022679"/>
    </source>
</evidence>
<evidence type="ECO:0000256" key="10">
    <source>
        <dbReference type="ARBA" id="ARBA00022840"/>
    </source>
</evidence>
<dbReference type="InterPro" id="IPR003594">
    <property type="entry name" value="HATPase_dom"/>
</dbReference>
<protein>
    <recommendedName>
        <fullName evidence="3">histidine kinase</fullName>
        <ecNumber evidence="3">2.7.13.3</ecNumber>
    </recommendedName>
</protein>
<dbReference type="GO" id="GO:0005524">
    <property type="term" value="F:ATP binding"/>
    <property type="evidence" value="ECO:0007669"/>
    <property type="project" value="UniProtKB-KW"/>
</dbReference>
<keyword evidence="12" id="KW-0902">Two-component regulatory system</keyword>
<evidence type="ECO:0000256" key="13">
    <source>
        <dbReference type="ARBA" id="ARBA00023136"/>
    </source>
</evidence>
<evidence type="ECO:0000313" key="16">
    <source>
        <dbReference type="EMBL" id="SHI35410.1"/>
    </source>
</evidence>
<reference evidence="17" key="1">
    <citation type="submission" date="2016-11" db="EMBL/GenBank/DDBJ databases">
        <authorList>
            <person name="Varghese N."/>
            <person name="Submissions S."/>
        </authorList>
    </citation>
    <scope>NUCLEOTIDE SEQUENCE [LARGE SCALE GENOMIC DNA]</scope>
    <source>
        <strain evidence="17">DSM 15449</strain>
    </source>
</reference>
<evidence type="ECO:0000256" key="3">
    <source>
        <dbReference type="ARBA" id="ARBA00012438"/>
    </source>
</evidence>
<dbReference type="InterPro" id="IPR005467">
    <property type="entry name" value="His_kinase_dom"/>
</dbReference>
<feature type="domain" description="Histidine kinase" evidence="15">
    <location>
        <begin position="334"/>
        <end position="526"/>
    </location>
</feature>
<dbReference type="SUPFAM" id="SSF55874">
    <property type="entry name" value="ATPase domain of HSP90 chaperone/DNA topoisomerase II/histidine kinase"/>
    <property type="match status" value="1"/>
</dbReference>
<dbReference type="AlphaFoldDB" id="A0A1M6AFX5"/>
<keyword evidence="6" id="KW-0808">Transferase</keyword>
<keyword evidence="9 16" id="KW-0418">Kinase</keyword>
<keyword evidence="4" id="KW-1003">Cell membrane</keyword>
<keyword evidence="5" id="KW-0597">Phosphoprotein</keyword>
<evidence type="ECO:0000256" key="2">
    <source>
        <dbReference type="ARBA" id="ARBA00004651"/>
    </source>
</evidence>
<dbReference type="STRING" id="1121420.SAMN02746098_03940"/>
<feature type="transmembrane region" description="Helical" evidence="14">
    <location>
        <begin position="175"/>
        <end position="194"/>
    </location>
</feature>
<dbReference type="InterPro" id="IPR039506">
    <property type="entry name" value="SPOB_a"/>
</dbReference>
<dbReference type="InterPro" id="IPR016120">
    <property type="entry name" value="Sig_transdc_His_kin_SpoOB"/>
</dbReference>
<evidence type="ECO:0000256" key="7">
    <source>
        <dbReference type="ARBA" id="ARBA00022692"/>
    </source>
</evidence>
<comment type="subcellular location">
    <subcellularLocation>
        <location evidence="2">Cell membrane</location>
        <topology evidence="2">Multi-pass membrane protein</topology>
    </subcellularLocation>
</comment>
<keyword evidence="11 14" id="KW-1133">Transmembrane helix</keyword>
<dbReference type="SUPFAM" id="SSF103190">
    <property type="entry name" value="Sensory domain-like"/>
    <property type="match status" value="1"/>
</dbReference>
<dbReference type="Pfam" id="PF17203">
    <property type="entry name" value="sCache_3_2"/>
    <property type="match status" value="1"/>
</dbReference>
<keyword evidence="10" id="KW-0067">ATP-binding</keyword>
<dbReference type="InterPro" id="IPR035965">
    <property type="entry name" value="PAS-like_dom_sf"/>
</dbReference>
<dbReference type="InterPro" id="IPR029151">
    <property type="entry name" value="Sensor-like_sf"/>
</dbReference>
<dbReference type="PROSITE" id="PS50109">
    <property type="entry name" value="HIS_KIN"/>
    <property type="match status" value="1"/>
</dbReference>
<evidence type="ECO:0000256" key="8">
    <source>
        <dbReference type="ARBA" id="ARBA00022741"/>
    </source>
</evidence>